<name>A0AC60QSQ0_IXOPE</name>
<reference evidence="1 2" key="1">
    <citation type="journal article" date="2020" name="Cell">
        <title>Large-Scale Comparative Analyses of Tick Genomes Elucidate Their Genetic Diversity and Vector Capacities.</title>
        <authorList>
            <consortium name="Tick Genome and Microbiome Consortium (TIGMIC)"/>
            <person name="Jia N."/>
            <person name="Wang J."/>
            <person name="Shi W."/>
            <person name="Du L."/>
            <person name="Sun Y."/>
            <person name="Zhan W."/>
            <person name="Jiang J.F."/>
            <person name="Wang Q."/>
            <person name="Zhang B."/>
            <person name="Ji P."/>
            <person name="Bell-Sakyi L."/>
            <person name="Cui X.M."/>
            <person name="Yuan T.T."/>
            <person name="Jiang B.G."/>
            <person name="Yang W.F."/>
            <person name="Lam T.T."/>
            <person name="Chang Q.C."/>
            <person name="Ding S.J."/>
            <person name="Wang X.J."/>
            <person name="Zhu J.G."/>
            <person name="Ruan X.D."/>
            <person name="Zhao L."/>
            <person name="Wei J.T."/>
            <person name="Ye R.Z."/>
            <person name="Que T.C."/>
            <person name="Du C.H."/>
            <person name="Zhou Y.H."/>
            <person name="Cheng J.X."/>
            <person name="Dai P.F."/>
            <person name="Guo W.B."/>
            <person name="Han X.H."/>
            <person name="Huang E.J."/>
            <person name="Li L.F."/>
            <person name="Wei W."/>
            <person name="Gao Y.C."/>
            <person name="Liu J.Z."/>
            <person name="Shao H.Z."/>
            <person name="Wang X."/>
            <person name="Wang C.C."/>
            <person name="Yang T.C."/>
            <person name="Huo Q.B."/>
            <person name="Li W."/>
            <person name="Chen H.Y."/>
            <person name="Chen S.E."/>
            <person name="Zhou L.G."/>
            <person name="Ni X.B."/>
            <person name="Tian J.H."/>
            <person name="Sheng Y."/>
            <person name="Liu T."/>
            <person name="Pan Y.S."/>
            <person name="Xia L.Y."/>
            <person name="Li J."/>
            <person name="Zhao F."/>
            <person name="Cao W.C."/>
        </authorList>
    </citation>
    <scope>NUCLEOTIDE SEQUENCE [LARGE SCALE GENOMIC DNA]</scope>
    <source>
        <strain evidence="1">Iper-2018</strain>
    </source>
</reference>
<evidence type="ECO:0000313" key="2">
    <source>
        <dbReference type="Proteomes" id="UP000805193"/>
    </source>
</evidence>
<gene>
    <name evidence="1" type="ORF">HPB47_017168</name>
</gene>
<proteinExistence type="predicted"/>
<evidence type="ECO:0000313" key="1">
    <source>
        <dbReference type="EMBL" id="KAG0438052.1"/>
    </source>
</evidence>
<organism evidence="1 2">
    <name type="scientific">Ixodes persulcatus</name>
    <name type="common">Taiga tick</name>
    <dbReference type="NCBI Taxonomy" id="34615"/>
    <lineage>
        <taxon>Eukaryota</taxon>
        <taxon>Metazoa</taxon>
        <taxon>Ecdysozoa</taxon>
        <taxon>Arthropoda</taxon>
        <taxon>Chelicerata</taxon>
        <taxon>Arachnida</taxon>
        <taxon>Acari</taxon>
        <taxon>Parasitiformes</taxon>
        <taxon>Ixodida</taxon>
        <taxon>Ixodoidea</taxon>
        <taxon>Ixodidae</taxon>
        <taxon>Ixodinae</taxon>
        <taxon>Ixodes</taxon>
    </lineage>
</organism>
<keyword evidence="2" id="KW-1185">Reference proteome</keyword>
<dbReference type="EMBL" id="JABSTQ010006039">
    <property type="protein sequence ID" value="KAG0438052.1"/>
    <property type="molecule type" value="Genomic_DNA"/>
</dbReference>
<protein>
    <submittedName>
        <fullName evidence="1">Uncharacterized protein</fullName>
    </submittedName>
</protein>
<sequence>MYQVLETLLVPDTPMSKSYNILSELLKRHYAPKPLVIAERTKFHWRNPEVGENLAVFSLDIKKLPQTCALKDYLDHALRDWLVAGCRDPEIQRTLIQPGDGYFDKVLKVSLSKDLPV</sequence>
<dbReference type="Proteomes" id="UP000805193">
    <property type="component" value="Unassembled WGS sequence"/>
</dbReference>
<accession>A0AC60QSQ0</accession>
<comment type="caution">
    <text evidence="1">The sequence shown here is derived from an EMBL/GenBank/DDBJ whole genome shotgun (WGS) entry which is preliminary data.</text>
</comment>